<accession>A0A7X4HAD1</accession>
<keyword evidence="1" id="KW-0472">Membrane</keyword>
<gene>
    <name evidence="2" type="ORF">GTP77_06325</name>
</gene>
<proteinExistence type="predicted"/>
<dbReference type="RefSeq" id="WP_161071346.1">
    <property type="nucleotide sequence ID" value="NZ_CP086370.1"/>
</dbReference>
<dbReference type="Proteomes" id="UP000450676">
    <property type="component" value="Unassembled WGS sequence"/>
</dbReference>
<dbReference type="EMBL" id="WWCU01000005">
    <property type="protein sequence ID" value="MYN06952.1"/>
    <property type="molecule type" value="Genomic_DNA"/>
</dbReference>
<feature type="transmembrane region" description="Helical" evidence="1">
    <location>
        <begin position="40"/>
        <end position="59"/>
    </location>
</feature>
<dbReference type="AlphaFoldDB" id="A0A7X4HAD1"/>
<feature type="transmembrane region" description="Helical" evidence="1">
    <location>
        <begin position="79"/>
        <end position="107"/>
    </location>
</feature>
<keyword evidence="1" id="KW-0812">Transmembrane</keyword>
<protein>
    <submittedName>
        <fullName evidence="2">Uncharacterized protein</fullName>
    </submittedName>
</protein>
<evidence type="ECO:0000313" key="3">
    <source>
        <dbReference type="Proteomes" id="UP000450676"/>
    </source>
</evidence>
<organism evidence="2 3">
    <name type="scientific">Pseudoduganella aquatica</name>
    <dbReference type="NCBI Taxonomy" id="2660641"/>
    <lineage>
        <taxon>Bacteria</taxon>
        <taxon>Pseudomonadati</taxon>
        <taxon>Pseudomonadota</taxon>
        <taxon>Betaproteobacteria</taxon>
        <taxon>Burkholderiales</taxon>
        <taxon>Oxalobacteraceae</taxon>
        <taxon>Telluria group</taxon>
        <taxon>Pseudoduganella</taxon>
    </lineage>
</organism>
<comment type="caution">
    <text evidence="2">The sequence shown here is derived from an EMBL/GenBank/DDBJ whole genome shotgun (WGS) entry which is preliminary data.</text>
</comment>
<sequence length="131" mass="14770">MAVNQSVFVELDFFLLIVLSLLLPSAIYGYMMWKRALSRLAIFGFGLSLIVLAGVNVVVLRRLAELTAHTPSLLDDRLFASGISLALYLFPALFAGVGINIVSHLLVSHLTEAERRYRREHRRRNADQFKP</sequence>
<evidence type="ECO:0000313" key="2">
    <source>
        <dbReference type="EMBL" id="MYN06952.1"/>
    </source>
</evidence>
<keyword evidence="3" id="KW-1185">Reference proteome</keyword>
<reference evidence="2 3" key="1">
    <citation type="submission" date="2019-12" db="EMBL/GenBank/DDBJ databases">
        <title>Novel species isolated from a subtropical stream in China.</title>
        <authorList>
            <person name="Lu H."/>
        </authorList>
    </citation>
    <scope>NUCLEOTIDE SEQUENCE [LARGE SCALE GENOMIC DNA]</scope>
    <source>
        <strain evidence="2 3">FT127W</strain>
    </source>
</reference>
<evidence type="ECO:0000256" key="1">
    <source>
        <dbReference type="SAM" id="Phobius"/>
    </source>
</evidence>
<keyword evidence="1" id="KW-1133">Transmembrane helix</keyword>
<feature type="transmembrane region" description="Helical" evidence="1">
    <location>
        <begin position="13"/>
        <end position="33"/>
    </location>
</feature>
<name>A0A7X4HAD1_9BURK</name>